<evidence type="ECO:0000256" key="1">
    <source>
        <dbReference type="SAM" id="MobiDB-lite"/>
    </source>
</evidence>
<dbReference type="PANTHER" id="PTHR32212:SF269">
    <property type="entry name" value="F-BOX_RNI_FBD-LIKE DOMAIN PROTEIN"/>
    <property type="match status" value="1"/>
</dbReference>
<organism evidence="3">
    <name type="scientific">Lotus japonicus</name>
    <name type="common">Lotus corniculatus var. japonicus</name>
    <dbReference type="NCBI Taxonomy" id="34305"/>
    <lineage>
        <taxon>Eukaryota</taxon>
        <taxon>Viridiplantae</taxon>
        <taxon>Streptophyta</taxon>
        <taxon>Embryophyta</taxon>
        <taxon>Tracheophyta</taxon>
        <taxon>Spermatophyta</taxon>
        <taxon>Magnoliopsida</taxon>
        <taxon>eudicotyledons</taxon>
        <taxon>Gunneridae</taxon>
        <taxon>Pentapetalae</taxon>
        <taxon>rosids</taxon>
        <taxon>fabids</taxon>
        <taxon>Fabales</taxon>
        <taxon>Fabaceae</taxon>
        <taxon>Papilionoideae</taxon>
        <taxon>50 kb inversion clade</taxon>
        <taxon>NPAAA clade</taxon>
        <taxon>Hologalegina</taxon>
        <taxon>robinioid clade</taxon>
        <taxon>Loteae</taxon>
        <taxon>Lotus</taxon>
    </lineage>
</organism>
<sequence length="110" mass="12864">MSNSTDEMLLQPNAKRGRRNEIETDIEENKDRLSDLPDCILLYILSFVKAKHVVQTCVLSKRWKDLWKHLPTLILHSLDFTRLSSFKLHQIRVSPSDSSRSLNRAARSRF</sequence>
<evidence type="ECO:0000313" key="3">
    <source>
        <dbReference type="EMBL" id="AFK48553.1"/>
    </source>
</evidence>
<evidence type="ECO:0000259" key="2">
    <source>
        <dbReference type="PROSITE" id="PS50181"/>
    </source>
</evidence>
<dbReference type="PROSITE" id="PS50181">
    <property type="entry name" value="FBOX"/>
    <property type="match status" value="1"/>
</dbReference>
<feature type="domain" description="F-box" evidence="2">
    <location>
        <begin position="30"/>
        <end position="83"/>
    </location>
</feature>
<name>I3T7R1_LOTJA</name>
<accession>I3T7R1</accession>
<dbReference type="InterPro" id="IPR053781">
    <property type="entry name" value="F-box_AtFBL13-like"/>
</dbReference>
<dbReference type="SUPFAM" id="SSF81383">
    <property type="entry name" value="F-box domain"/>
    <property type="match status" value="1"/>
</dbReference>
<proteinExistence type="evidence at transcript level"/>
<feature type="region of interest" description="Disordered" evidence="1">
    <location>
        <begin position="1"/>
        <end position="27"/>
    </location>
</feature>
<dbReference type="EMBL" id="BT148759">
    <property type="protein sequence ID" value="AFK48553.1"/>
    <property type="molecule type" value="mRNA"/>
</dbReference>
<dbReference type="InterPro" id="IPR001810">
    <property type="entry name" value="F-box_dom"/>
</dbReference>
<dbReference type="Gene3D" id="1.20.1280.50">
    <property type="match status" value="1"/>
</dbReference>
<dbReference type="InterPro" id="IPR036047">
    <property type="entry name" value="F-box-like_dom_sf"/>
</dbReference>
<dbReference type="AlphaFoldDB" id="I3T7R1"/>
<dbReference type="PANTHER" id="PTHR32212">
    <property type="entry name" value="CYCLIN-LIKE F-BOX"/>
    <property type="match status" value="1"/>
</dbReference>
<protein>
    <recommendedName>
        <fullName evidence="2">F-box domain-containing protein</fullName>
    </recommendedName>
</protein>
<dbReference type="Pfam" id="PF00646">
    <property type="entry name" value="F-box"/>
    <property type="match status" value="1"/>
</dbReference>
<reference evidence="3" key="1">
    <citation type="submission" date="2012-05" db="EMBL/GenBank/DDBJ databases">
        <authorList>
            <person name="Krishnakumar V."/>
            <person name="Cheung F."/>
            <person name="Xiao Y."/>
            <person name="Chan A."/>
            <person name="Moskal W.A."/>
            <person name="Town C.D."/>
        </authorList>
    </citation>
    <scope>NUCLEOTIDE SEQUENCE</scope>
</reference>
<dbReference type="CDD" id="cd22160">
    <property type="entry name" value="F-box_AtFBL13-like"/>
    <property type="match status" value="1"/>
</dbReference>